<keyword evidence="1" id="KW-0813">Transport</keyword>
<dbReference type="GO" id="GO:0009055">
    <property type="term" value="F:electron transfer activity"/>
    <property type="evidence" value="ECO:0007669"/>
    <property type="project" value="InterPro"/>
</dbReference>
<keyword evidence="5" id="KW-0411">Iron-sulfur</keyword>
<sequence>MKAEVDETKCGTVGLCVKICPEVFRFHPGSKKAYAMLPEVPPHLQAKCIEAAEKCPNDAIIIRY</sequence>
<keyword evidence="2" id="KW-0479">Metal-binding</keyword>
<evidence type="ECO:0000256" key="2">
    <source>
        <dbReference type="ARBA" id="ARBA00022723"/>
    </source>
</evidence>
<reference evidence="7" key="1">
    <citation type="submission" date="2019-03" db="EMBL/GenBank/DDBJ databases">
        <authorList>
            <person name="Hao L."/>
        </authorList>
    </citation>
    <scope>NUCLEOTIDE SEQUENCE</scope>
</reference>
<organism evidence="7">
    <name type="scientific">anaerobic digester metagenome</name>
    <dbReference type="NCBI Taxonomy" id="1263854"/>
    <lineage>
        <taxon>unclassified sequences</taxon>
        <taxon>metagenomes</taxon>
        <taxon>ecological metagenomes</taxon>
    </lineage>
</organism>
<dbReference type="InterPro" id="IPR001080">
    <property type="entry name" value="3Fe4S_ferredoxin"/>
</dbReference>
<dbReference type="PRINTS" id="PR00352">
    <property type="entry name" value="3FE4SFRDOXIN"/>
</dbReference>
<keyword evidence="4" id="KW-0408">Iron</keyword>
<keyword evidence="3" id="KW-0249">Electron transport</keyword>
<feature type="domain" description="4Fe-4S ferredoxin-type" evidence="6">
    <location>
        <begin position="1"/>
        <end position="29"/>
    </location>
</feature>
<protein>
    <recommendedName>
        <fullName evidence="6">4Fe-4S ferredoxin-type domain-containing protein</fullName>
    </recommendedName>
</protein>
<evidence type="ECO:0000259" key="6">
    <source>
        <dbReference type="PROSITE" id="PS51379"/>
    </source>
</evidence>
<dbReference type="InterPro" id="IPR051269">
    <property type="entry name" value="Fe-S_cluster_ET"/>
</dbReference>
<proteinExistence type="predicted"/>
<evidence type="ECO:0000313" key="7">
    <source>
        <dbReference type="EMBL" id="VFU11358.1"/>
    </source>
</evidence>
<dbReference type="EMBL" id="CAADRM010000007">
    <property type="protein sequence ID" value="VFU11358.1"/>
    <property type="molecule type" value="Genomic_DNA"/>
</dbReference>
<dbReference type="PROSITE" id="PS51379">
    <property type="entry name" value="4FE4S_FER_2"/>
    <property type="match status" value="1"/>
</dbReference>
<dbReference type="PANTHER" id="PTHR36923">
    <property type="entry name" value="FERREDOXIN"/>
    <property type="match status" value="1"/>
</dbReference>
<evidence type="ECO:0000256" key="3">
    <source>
        <dbReference type="ARBA" id="ARBA00022982"/>
    </source>
</evidence>
<dbReference type="SUPFAM" id="SSF54862">
    <property type="entry name" value="4Fe-4S ferredoxins"/>
    <property type="match status" value="1"/>
</dbReference>
<evidence type="ECO:0000256" key="4">
    <source>
        <dbReference type="ARBA" id="ARBA00023004"/>
    </source>
</evidence>
<accession>A0A485LV89</accession>
<dbReference type="GO" id="GO:0051536">
    <property type="term" value="F:iron-sulfur cluster binding"/>
    <property type="evidence" value="ECO:0007669"/>
    <property type="project" value="UniProtKB-KW"/>
</dbReference>
<dbReference type="AlphaFoldDB" id="A0A485LV89"/>
<evidence type="ECO:0000256" key="5">
    <source>
        <dbReference type="ARBA" id="ARBA00023014"/>
    </source>
</evidence>
<dbReference type="GO" id="GO:0005506">
    <property type="term" value="F:iron ion binding"/>
    <property type="evidence" value="ECO:0007669"/>
    <property type="project" value="InterPro"/>
</dbReference>
<dbReference type="InterPro" id="IPR017896">
    <property type="entry name" value="4Fe4S_Fe-S-bd"/>
</dbReference>
<dbReference type="PANTHER" id="PTHR36923:SF3">
    <property type="entry name" value="FERREDOXIN"/>
    <property type="match status" value="1"/>
</dbReference>
<name>A0A485LV89_9ZZZZ</name>
<gene>
    <name evidence="7" type="ORF">SCFA_1040007</name>
</gene>
<evidence type="ECO:0000256" key="1">
    <source>
        <dbReference type="ARBA" id="ARBA00022448"/>
    </source>
</evidence>
<dbReference type="Pfam" id="PF13459">
    <property type="entry name" value="Fer4_15"/>
    <property type="match status" value="1"/>
</dbReference>
<dbReference type="Gene3D" id="3.30.70.20">
    <property type="match status" value="1"/>
</dbReference>